<reference evidence="2 4" key="3">
    <citation type="journal article" date="2011" name="Nature">
        <title>The Medicago genome provides insight into the evolution of rhizobial symbioses.</title>
        <authorList>
            <person name="Young N.D."/>
            <person name="Debelle F."/>
            <person name="Oldroyd G.E."/>
            <person name="Geurts R."/>
            <person name="Cannon S.B."/>
            <person name="Udvardi M.K."/>
            <person name="Benedito V.A."/>
            <person name="Mayer K.F."/>
            <person name="Gouzy J."/>
            <person name="Schoof H."/>
            <person name="Van de Peer Y."/>
            <person name="Proost S."/>
            <person name="Cook D.R."/>
            <person name="Meyers B.C."/>
            <person name="Spannagl M."/>
            <person name="Cheung F."/>
            <person name="De Mita S."/>
            <person name="Krishnakumar V."/>
            <person name="Gundlach H."/>
            <person name="Zhou S."/>
            <person name="Mudge J."/>
            <person name="Bharti A.K."/>
            <person name="Murray J.D."/>
            <person name="Naoumkina M.A."/>
            <person name="Rosen B."/>
            <person name="Silverstein K.A."/>
            <person name="Tang H."/>
            <person name="Rombauts S."/>
            <person name="Zhao P.X."/>
            <person name="Zhou P."/>
            <person name="Barbe V."/>
            <person name="Bardou P."/>
            <person name="Bechner M."/>
            <person name="Bellec A."/>
            <person name="Berger A."/>
            <person name="Berges H."/>
            <person name="Bidwell S."/>
            <person name="Bisseling T."/>
            <person name="Choisne N."/>
            <person name="Couloux A."/>
            <person name="Denny R."/>
            <person name="Deshpande S."/>
            <person name="Dai X."/>
            <person name="Doyle J.J."/>
            <person name="Dudez A.M."/>
            <person name="Farmer A.D."/>
            <person name="Fouteau S."/>
            <person name="Franken C."/>
            <person name="Gibelin C."/>
            <person name="Gish J."/>
            <person name="Goldstein S."/>
            <person name="Gonzalez A.J."/>
            <person name="Green P.J."/>
            <person name="Hallab A."/>
            <person name="Hartog M."/>
            <person name="Hua A."/>
            <person name="Humphray S.J."/>
            <person name="Jeong D.H."/>
            <person name="Jing Y."/>
            <person name="Jocker A."/>
            <person name="Kenton S.M."/>
            <person name="Kim D.J."/>
            <person name="Klee K."/>
            <person name="Lai H."/>
            <person name="Lang C."/>
            <person name="Lin S."/>
            <person name="Macmil S.L."/>
            <person name="Magdelenat G."/>
            <person name="Matthews L."/>
            <person name="McCorrison J."/>
            <person name="Monaghan E.L."/>
            <person name="Mun J.H."/>
            <person name="Najar F.Z."/>
            <person name="Nicholson C."/>
            <person name="Noirot C."/>
            <person name="O'Bleness M."/>
            <person name="Paule C.R."/>
            <person name="Poulain J."/>
            <person name="Prion F."/>
            <person name="Qin B."/>
            <person name="Qu C."/>
            <person name="Retzel E.F."/>
            <person name="Riddle C."/>
            <person name="Sallet E."/>
            <person name="Samain S."/>
            <person name="Samson N."/>
            <person name="Sanders I."/>
            <person name="Saurat O."/>
            <person name="Scarpelli C."/>
            <person name="Schiex T."/>
            <person name="Segurens B."/>
            <person name="Severin A.J."/>
            <person name="Sherrier D.J."/>
            <person name="Shi R."/>
            <person name="Sims S."/>
            <person name="Singer S.R."/>
            <person name="Sinharoy S."/>
            <person name="Sterck L."/>
            <person name="Viollet A."/>
            <person name="Wang B.B."/>
            <person name="Wang K."/>
            <person name="Wang M."/>
            <person name="Wang X."/>
            <person name="Warfsmann J."/>
            <person name="Weissenbach J."/>
            <person name="White D.D."/>
            <person name="White J.D."/>
            <person name="Wiley G.B."/>
            <person name="Wincker P."/>
            <person name="Xing Y."/>
            <person name="Yang L."/>
            <person name="Yao Z."/>
            <person name="Ying F."/>
            <person name="Zhai J."/>
            <person name="Zhou L."/>
            <person name="Zuber A."/>
            <person name="Denarie J."/>
            <person name="Dixon R.A."/>
            <person name="May G.D."/>
            <person name="Schwartz D.C."/>
            <person name="Rogers J."/>
            <person name="Quetier F."/>
            <person name="Town C.D."/>
            <person name="Roe B.A."/>
        </authorList>
    </citation>
    <scope>NUCLEOTIDE SEQUENCE [LARGE SCALE GENOMIC DNA]</scope>
    <source>
        <strain evidence="2">A17</strain>
        <strain evidence="3 4">cv. Jemalong A17</strain>
    </source>
</reference>
<reference evidence="2 4" key="4">
    <citation type="journal article" date="2014" name="BMC Genomics">
        <title>An improved genome release (version Mt4.0) for the model legume Medicago truncatula.</title>
        <authorList>
            <person name="Tang H."/>
            <person name="Krishnakumar V."/>
            <person name="Bidwell S."/>
            <person name="Rosen B."/>
            <person name="Chan A."/>
            <person name="Zhou S."/>
            <person name="Gentzbittel L."/>
            <person name="Childs K.L."/>
            <person name="Yandell M."/>
            <person name="Gundlach H."/>
            <person name="Mayer K.F."/>
            <person name="Schwartz D.C."/>
            <person name="Town C.D."/>
        </authorList>
    </citation>
    <scope>GENOME REANNOTATION</scope>
    <source>
        <strain evidence="3 4">cv. Jemalong A17</strain>
    </source>
</reference>
<keyword evidence="4" id="KW-1185">Reference proteome</keyword>
<organism evidence="1">
    <name type="scientific">Medicago truncatula</name>
    <name type="common">Barrel medic</name>
    <name type="synonym">Medicago tribuloides</name>
    <dbReference type="NCBI Taxonomy" id="3880"/>
    <lineage>
        <taxon>Eukaryota</taxon>
        <taxon>Viridiplantae</taxon>
        <taxon>Streptophyta</taxon>
        <taxon>Embryophyta</taxon>
        <taxon>Tracheophyta</taxon>
        <taxon>Spermatophyta</taxon>
        <taxon>Magnoliopsida</taxon>
        <taxon>eudicotyledons</taxon>
        <taxon>Gunneridae</taxon>
        <taxon>Pentapetalae</taxon>
        <taxon>rosids</taxon>
        <taxon>fabids</taxon>
        <taxon>Fabales</taxon>
        <taxon>Fabaceae</taxon>
        <taxon>Papilionoideae</taxon>
        <taxon>50 kb inversion clade</taxon>
        <taxon>NPAAA clade</taxon>
        <taxon>Hologalegina</taxon>
        <taxon>IRL clade</taxon>
        <taxon>Trifolieae</taxon>
        <taxon>Medicago</taxon>
    </lineage>
</organism>
<protein>
    <submittedName>
        <fullName evidence="1 3">Uncharacterized protein</fullName>
    </submittedName>
</protein>
<evidence type="ECO:0000313" key="3">
    <source>
        <dbReference type="EnsemblPlants" id="AES77776"/>
    </source>
</evidence>
<evidence type="ECO:0000313" key="4">
    <source>
        <dbReference type="Proteomes" id="UP000002051"/>
    </source>
</evidence>
<name>Q2HSG1_MEDTR</name>
<accession>Q2HSG1</accession>
<dbReference type="EnsemblPlants" id="AES77776">
    <property type="protein sequence ID" value="AES77776"/>
    <property type="gene ID" value="MTR_7g017090"/>
</dbReference>
<dbReference type="HOGENOM" id="CLU_2281640_0_0_1"/>
<evidence type="ECO:0000313" key="1">
    <source>
        <dbReference type="EMBL" id="ABD33332.1"/>
    </source>
</evidence>
<sequence>MKDIRSRNLAFCFPFGQRQAQLFFILKQTFTTNIVTYYTALRIANCPHRPTRVFSVCFVLTRTFFRKTFQKVIHPKIAQSQARLTVEFLWFGQPKIRCILLI</sequence>
<dbReference type="EMBL" id="CM001223">
    <property type="protein sequence ID" value="AES77776.1"/>
    <property type="molecule type" value="Genomic_DNA"/>
</dbReference>
<dbReference type="EMBL" id="AC151523">
    <property type="protein sequence ID" value="ABD33332.1"/>
    <property type="molecule type" value="Genomic_DNA"/>
</dbReference>
<reference evidence="1" key="1">
    <citation type="submission" date="2005-06" db="EMBL/GenBank/DDBJ databases">
        <authorList>
            <person name="Town C.D."/>
        </authorList>
    </citation>
    <scope>NUCLEOTIDE SEQUENCE</scope>
</reference>
<reference evidence="1" key="2">
    <citation type="submission" date="2007-03" db="EMBL/GenBank/DDBJ databases">
        <authorList>
            <consortium name="The International Medicago Genome Annotation Group"/>
        </authorList>
    </citation>
    <scope>NUCLEOTIDE SEQUENCE</scope>
</reference>
<evidence type="ECO:0000313" key="2">
    <source>
        <dbReference type="EMBL" id="AES77776.1"/>
    </source>
</evidence>
<gene>
    <name evidence="2" type="ordered locus">MTR_7g017090</name>
    <name evidence="1" type="ORF">MtrDRAFT_AC151523g15v2</name>
</gene>
<reference evidence="3" key="5">
    <citation type="submission" date="2015-04" db="UniProtKB">
        <authorList>
            <consortium name="EnsemblPlants"/>
        </authorList>
    </citation>
    <scope>IDENTIFICATION</scope>
    <source>
        <strain evidence="3">cv. Jemalong A17</strain>
    </source>
</reference>
<proteinExistence type="predicted"/>
<dbReference type="Proteomes" id="UP000002051">
    <property type="component" value="Unassembled WGS sequence"/>
</dbReference>
<dbReference type="AlphaFoldDB" id="Q2HSG1"/>
<dbReference type="PaxDb" id="3880-AES77776"/>